<evidence type="ECO:0000313" key="20">
    <source>
        <dbReference type="EMBL" id="AYQ22931.1"/>
    </source>
</evidence>
<keyword evidence="10 18" id="KW-1278">Translocase</keyword>
<keyword evidence="16 18" id="KW-0472">Membrane</keyword>
<feature type="transmembrane region" description="Helical" evidence="18">
    <location>
        <begin position="190"/>
        <end position="210"/>
    </location>
</feature>
<reference evidence="20" key="1">
    <citation type="submission" date="2017-12" db="EMBL/GenBank/DDBJ databases">
        <authorList>
            <person name="An J."/>
        </authorList>
    </citation>
    <scope>NUCLEOTIDE SEQUENCE</scope>
</reference>
<protein>
    <recommendedName>
        <fullName evidence="5 18">NADH-ubiquinone oxidoreductase chain 2</fullName>
        <ecNumber evidence="4 18">7.1.1.2</ecNumber>
    </recommendedName>
</protein>
<evidence type="ECO:0000256" key="7">
    <source>
        <dbReference type="ARBA" id="ARBA00022660"/>
    </source>
</evidence>
<keyword evidence="12 18" id="KW-1133">Transmembrane helix</keyword>
<feature type="transmembrane region" description="Helical" evidence="18">
    <location>
        <begin position="110"/>
        <end position="134"/>
    </location>
</feature>
<evidence type="ECO:0000256" key="1">
    <source>
        <dbReference type="ARBA" id="ARBA00003257"/>
    </source>
</evidence>
<evidence type="ECO:0000256" key="11">
    <source>
        <dbReference type="ARBA" id="ARBA00022982"/>
    </source>
</evidence>
<proteinExistence type="inferred from homology"/>
<geneLocation type="mitochondrion" evidence="20"/>
<evidence type="ECO:0000256" key="9">
    <source>
        <dbReference type="ARBA" id="ARBA00022792"/>
    </source>
</evidence>
<dbReference type="PANTHER" id="PTHR46552:SF1">
    <property type="entry name" value="NADH-UBIQUINONE OXIDOREDUCTASE CHAIN 2"/>
    <property type="match status" value="1"/>
</dbReference>
<comment type="function">
    <text evidence="18">Core subunit of the mitochondrial membrane respiratory chain NADH dehydrogenase (Complex I) which catalyzes electron transfer from NADH through the respiratory chain, using ubiquinone as an electron acceptor. Essential for the catalytic activity and assembly of complex I.</text>
</comment>
<dbReference type="EC" id="7.1.1.2" evidence="4 18"/>
<evidence type="ECO:0000256" key="18">
    <source>
        <dbReference type="RuleBase" id="RU003403"/>
    </source>
</evidence>
<evidence type="ECO:0000256" key="6">
    <source>
        <dbReference type="ARBA" id="ARBA00022448"/>
    </source>
</evidence>
<dbReference type="InterPro" id="IPR001750">
    <property type="entry name" value="ND/Mrp_TM"/>
</dbReference>
<sequence length="322" mass="35548">MVFTLFSSLCMTILPLSIVISISSDSWLGAWVGLELNTMAFISILAFDEKVMGEAKLKYFLVQSVSSFMLLLGGLLPFLKIGSCIIIVSLLFKAGLAPLHFWFPPIVKTLSWFATILLLTVQKFIPLSLLSYSFSSDSELLLKLAVLSCAGVGALGGFGELHLRKLLSFSSISHGGWILVSFFSPSALWVLYYLMYCYFSGMTMLFLMNLNKTHMVHMEEGLLPLEGVFFSCLLLALGGMPPLAGFYPKLLVLSSLINMNTVMLVLMLMFSIVTLFYYVRVSFPLILMSSVNYSSSAGSVHRSTMMLGSATLWGLPVLIMFV</sequence>
<dbReference type="GO" id="GO:0008137">
    <property type="term" value="F:NADH dehydrogenase (ubiquinone) activity"/>
    <property type="evidence" value="ECO:0007669"/>
    <property type="project" value="UniProtKB-EC"/>
</dbReference>
<keyword evidence="14 18" id="KW-0830">Ubiquinone</keyword>
<evidence type="ECO:0000256" key="17">
    <source>
        <dbReference type="ARBA" id="ARBA00049551"/>
    </source>
</evidence>
<evidence type="ECO:0000259" key="19">
    <source>
        <dbReference type="Pfam" id="PF00361"/>
    </source>
</evidence>
<feature type="transmembrane region" description="Helical" evidence="18">
    <location>
        <begin position="29"/>
        <end position="47"/>
    </location>
</feature>
<feature type="transmembrane region" description="Helical" evidence="18">
    <location>
        <begin position="222"/>
        <end position="244"/>
    </location>
</feature>
<keyword evidence="8 18" id="KW-0812">Transmembrane</keyword>
<accession>A0A8K1Y3I2</accession>
<dbReference type="PANTHER" id="PTHR46552">
    <property type="entry name" value="NADH-UBIQUINONE OXIDOREDUCTASE CHAIN 2"/>
    <property type="match status" value="1"/>
</dbReference>
<comment type="similarity">
    <text evidence="3 18">Belongs to the complex I subunit 2 family.</text>
</comment>
<keyword evidence="9 18" id="KW-0999">Mitochondrion inner membrane</keyword>
<organism evidence="20">
    <name type="scientific">Orthione mesoamericana</name>
    <dbReference type="NCBI Taxonomy" id="2480053"/>
    <lineage>
        <taxon>Eukaryota</taxon>
        <taxon>Metazoa</taxon>
        <taxon>Ecdysozoa</taxon>
        <taxon>Arthropoda</taxon>
        <taxon>Crustacea</taxon>
        <taxon>Multicrustacea</taxon>
        <taxon>Malacostraca</taxon>
        <taxon>Eumalacostraca</taxon>
        <taxon>Peracarida</taxon>
        <taxon>Isopoda</taxon>
        <taxon>Epicaridea</taxon>
        <taxon>Bopyridoidea</taxon>
        <taxon>Bopyridae</taxon>
        <taxon>Orthione</taxon>
    </lineage>
</organism>
<feature type="domain" description="NADH:quinone oxidoreductase/Mrp antiporter transmembrane" evidence="19">
    <location>
        <begin position="24"/>
        <end position="76"/>
    </location>
</feature>
<evidence type="ECO:0000256" key="3">
    <source>
        <dbReference type="ARBA" id="ARBA00007012"/>
    </source>
</evidence>
<keyword evidence="6" id="KW-0813">Transport</keyword>
<evidence type="ECO:0000256" key="15">
    <source>
        <dbReference type="ARBA" id="ARBA00023128"/>
    </source>
</evidence>
<evidence type="ECO:0000256" key="14">
    <source>
        <dbReference type="ARBA" id="ARBA00023075"/>
    </source>
</evidence>
<dbReference type="InterPro" id="IPR050175">
    <property type="entry name" value="Complex_I_Subunit_2"/>
</dbReference>
<keyword evidence="15 18" id="KW-0496">Mitochondrion</keyword>
<evidence type="ECO:0000256" key="13">
    <source>
        <dbReference type="ARBA" id="ARBA00023027"/>
    </source>
</evidence>
<evidence type="ECO:0000256" key="16">
    <source>
        <dbReference type="ARBA" id="ARBA00023136"/>
    </source>
</evidence>
<dbReference type="Pfam" id="PF00361">
    <property type="entry name" value="Proton_antipo_M"/>
    <property type="match status" value="2"/>
</dbReference>
<dbReference type="PRINTS" id="PR01436">
    <property type="entry name" value="NADHDHGNASE2"/>
</dbReference>
<gene>
    <name evidence="20" type="primary">NAD2</name>
</gene>
<name>A0A8K1Y3I2_9CRUS</name>
<evidence type="ECO:0000256" key="2">
    <source>
        <dbReference type="ARBA" id="ARBA00004448"/>
    </source>
</evidence>
<evidence type="ECO:0000256" key="10">
    <source>
        <dbReference type="ARBA" id="ARBA00022967"/>
    </source>
</evidence>
<dbReference type="GO" id="GO:0005743">
    <property type="term" value="C:mitochondrial inner membrane"/>
    <property type="evidence" value="ECO:0007669"/>
    <property type="project" value="UniProtKB-SubCell"/>
</dbReference>
<evidence type="ECO:0000256" key="12">
    <source>
        <dbReference type="ARBA" id="ARBA00022989"/>
    </source>
</evidence>
<evidence type="ECO:0000256" key="5">
    <source>
        <dbReference type="ARBA" id="ARBA00021008"/>
    </source>
</evidence>
<feature type="transmembrane region" description="Helical" evidence="18">
    <location>
        <begin position="300"/>
        <end position="321"/>
    </location>
</feature>
<keyword evidence="7 18" id="KW-0679">Respiratory chain</keyword>
<evidence type="ECO:0000256" key="8">
    <source>
        <dbReference type="ARBA" id="ARBA00022692"/>
    </source>
</evidence>
<evidence type="ECO:0000256" key="4">
    <source>
        <dbReference type="ARBA" id="ARBA00012944"/>
    </source>
</evidence>
<keyword evidence="13 18" id="KW-0520">NAD</keyword>
<feature type="transmembrane region" description="Helical" evidence="18">
    <location>
        <begin position="59"/>
        <end position="79"/>
    </location>
</feature>
<dbReference type="InterPro" id="IPR003917">
    <property type="entry name" value="NADH_UbQ_OxRdtase_chain2"/>
</dbReference>
<dbReference type="EMBL" id="MG729627">
    <property type="protein sequence ID" value="AYQ22931.1"/>
    <property type="molecule type" value="Genomic_DNA"/>
</dbReference>
<comment type="subcellular location">
    <subcellularLocation>
        <location evidence="2 18">Mitochondrion inner membrane</location>
        <topology evidence="2 18">Multi-pass membrane protein</topology>
    </subcellularLocation>
</comment>
<feature type="transmembrane region" description="Helical" evidence="18">
    <location>
        <begin position="256"/>
        <end position="279"/>
    </location>
</feature>
<keyword evidence="11 18" id="KW-0249">Electron transport</keyword>
<feature type="domain" description="NADH:quinone oxidoreductase/Mrp antiporter transmembrane" evidence="19">
    <location>
        <begin position="81"/>
        <end position="272"/>
    </location>
</feature>
<comment type="catalytic activity">
    <reaction evidence="17 18">
        <text>a ubiquinone + NADH + 5 H(+)(in) = a ubiquinol + NAD(+) + 4 H(+)(out)</text>
        <dbReference type="Rhea" id="RHEA:29091"/>
        <dbReference type="Rhea" id="RHEA-COMP:9565"/>
        <dbReference type="Rhea" id="RHEA-COMP:9566"/>
        <dbReference type="ChEBI" id="CHEBI:15378"/>
        <dbReference type="ChEBI" id="CHEBI:16389"/>
        <dbReference type="ChEBI" id="CHEBI:17976"/>
        <dbReference type="ChEBI" id="CHEBI:57540"/>
        <dbReference type="ChEBI" id="CHEBI:57945"/>
        <dbReference type="EC" id="7.1.1.2"/>
    </reaction>
</comment>
<comment type="function">
    <text evidence="1">Core subunit of the mitochondrial membrane respiratory chain NADH dehydrogenase (Complex I) that is believed to belong to the minimal assembly required for catalysis. Complex I functions in the transfer of electrons from NADH to the respiratory chain. The immediate electron acceptor for the enzyme is believed to be ubiquinone.</text>
</comment>
<feature type="transmembrane region" description="Helical" evidence="18">
    <location>
        <begin position="140"/>
        <end position="159"/>
    </location>
</feature>
<dbReference type="AlphaFoldDB" id="A0A8K1Y3I2"/>
<dbReference type="GO" id="GO:0006120">
    <property type="term" value="P:mitochondrial electron transport, NADH to ubiquinone"/>
    <property type="evidence" value="ECO:0007669"/>
    <property type="project" value="InterPro"/>
</dbReference>